<accession>A0A4P2PZ05</accession>
<reference evidence="1 2" key="1">
    <citation type="submission" date="2015-09" db="EMBL/GenBank/DDBJ databases">
        <title>Sorangium comparison.</title>
        <authorList>
            <person name="Zaburannyi N."/>
            <person name="Bunk B."/>
            <person name="Overmann J."/>
            <person name="Mueller R."/>
        </authorList>
    </citation>
    <scope>NUCLEOTIDE SEQUENCE [LARGE SCALE GENOMIC DNA]</scope>
    <source>
        <strain evidence="1 2">So ceGT47</strain>
    </source>
</reference>
<dbReference type="OrthoDB" id="5512597at2"/>
<gene>
    <name evidence="1" type="ORF">SOCEGT47_026460</name>
</gene>
<dbReference type="RefSeq" id="WP_129347356.1">
    <property type="nucleotide sequence ID" value="NZ_CP012670.1"/>
</dbReference>
<dbReference type="Proteomes" id="UP000295781">
    <property type="component" value="Chromosome"/>
</dbReference>
<sequence length="157" mass="17544">MSKDPHAKRFEIQRLVERSLDLARHALLQQGSFLPGFIAVQPSGKYDIGVAAQGGNEGWNLLITALRQKASAKQIRAAAVYRDVKVRARGATEDIDAVQVVAELASGEACNVFQIYRLGDETLVFEEGREVELVPSVIFAESDRSTPGTRRWWEFWK</sequence>
<protein>
    <submittedName>
        <fullName evidence="1">Uncharacterized protein</fullName>
    </submittedName>
</protein>
<evidence type="ECO:0000313" key="1">
    <source>
        <dbReference type="EMBL" id="AUX22145.1"/>
    </source>
</evidence>
<evidence type="ECO:0000313" key="2">
    <source>
        <dbReference type="Proteomes" id="UP000295781"/>
    </source>
</evidence>
<proteinExistence type="predicted"/>
<dbReference type="EMBL" id="CP012670">
    <property type="protein sequence ID" value="AUX22145.1"/>
    <property type="molecule type" value="Genomic_DNA"/>
</dbReference>
<organism evidence="1 2">
    <name type="scientific">Sorangium cellulosum</name>
    <name type="common">Polyangium cellulosum</name>
    <dbReference type="NCBI Taxonomy" id="56"/>
    <lineage>
        <taxon>Bacteria</taxon>
        <taxon>Pseudomonadati</taxon>
        <taxon>Myxococcota</taxon>
        <taxon>Polyangia</taxon>
        <taxon>Polyangiales</taxon>
        <taxon>Polyangiaceae</taxon>
        <taxon>Sorangium</taxon>
    </lineage>
</organism>
<dbReference type="AlphaFoldDB" id="A0A4P2PZ05"/>
<name>A0A4P2PZ05_SORCE</name>